<evidence type="ECO:0000313" key="2">
    <source>
        <dbReference type="Proteomes" id="UP000634136"/>
    </source>
</evidence>
<gene>
    <name evidence="1" type="ORF">G2W53_040656</name>
</gene>
<protein>
    <submittedName>
        <fullName evidence="1">Uncharacterized protein</fullName>
    </submittedName>
</protein>
<organism evidence="1 2">
    <name type="scientific">Senna tora</name>
    <dbReference type="NCBI Taxonomy" id="362788"/>
    <lineage>
        <taxon>Eukaryota</taxon>
        <taxon>Viridiplantae</taxon>
        <taxon>Streptophyta</taxon>
        <taxon>Embryophyta</taxon>
        <taxon>Tracheophyta</taxon>
        <taxon>Spermatophyta</taxon>
        <taxon>Magnoliopsida</taxon>
        <taxon>eudicotyledons</taxon>
        <taxon>Gunneridae</taxon>
        <taxon>Pentapetalae</taxon>
        <taxon>rosids</taxon>
        <taxon>fabids</taxon>
        <taxon>Fabales</taxon>
        <taxon>Fabaceae</taxon>
        <taxon>Caesalpinioideae</taxon>
        <taxon>Cassia clade</taxon>
        <taxon>Senna</taxon>
    </lineage>
</organism>
<reference evidence="1" key="1">
    <citation type="submission" date="2020-09" db="EMBL/GenBank/DDBJ databases">
        <title>Genome-Enabled Discovery of Anthraquinone Biosynthesis in Senna tora.</title>
        <authorList>
            <person name="Kang S.-H."/>
            <person name="Pandey R.P."/>
            <person name="Lee C.-M."/>
            <person name="Sim J.-S."/>
            <person name="Jeong J.-T."/>
            <person name="Choi B.-S."/>
            <person name="Jung M."/>
            <person name="Ginzburg D."/>
            <person name="Zhao K."/>
            <person name="Won S.Y."/>
            <person name="Oh T.-J."/>
            <person name="Yu Y."/>
            <person name="Kim N.-H."/>
            <person name="Lee O.R."/>
            <person name="Lee T.-H."/>
            <person name="Bashyal P."/>
            <person name="Kim T.-S."/>
            <person name="Lee W.-H."/>
            <person name="Kawkins C."/>
            <person name="Kim C.-K."/>
            <person name="Kim J.S."/>
            <person name="Ahn B.O."/>
            <person name="Rhee S.Y."/>
            <person name="Sohng J.K."/>
        </authorList>
    </citation>
    <scope>NUCLEOTIDE SEQUENCE</scope>
    <source>
        <tissue evidence="1">Leaf</tissue>
    </source>
</reference>
<dbReference type="Proteomes" id="UP000634136">
    <property type="component" value="Unassembled WGS sequence"/>
</dbReference>
<proteinExistence type="predicted"/>
<dbReference type="EMBL" id="JAAIUW010000013">
    <property type="protein sequence ID" value="KAF7801545.1"/>
    <property type="molecule type" value="Genomic_DNA"/>
</dbReference>
<accession>A0A834VYQ2</accession>
<sequence length="19" mass="2360">MSSSTYEVKQWVEVWDEKK</sequence>
<name>A0A834VYQ2_9FABA</name>
<dbReference type="AlphaFoldDB" id="A0A834VYQ2"/>
<evidence type="ECO:0000313" key="1">
    <source>
        <dbReference type="EMBL" id="KAF7801545.1"/>
    </source>
</evidence>
<comment type="caution">
    <text evidence="1">The sequence shown here is derived from an EMBL/GenBank/DDBJ whole genome shotgun (WGS) entry which is preliminary data.</text>
</comment>
<keyword evidence="2" id="KW-1185">Reference proteome</keyword>